<dbReference type="AlphaFoldDB" id="M7YLZ4"/>
<gene>
    <name evidence="1" type="ORF">TRIUR3_30168</name>
</gene>
<dbReference type="eggNOG" id="ENOG502SC5D">
    <property type="taxonomic scope" value="Eukaryota"/>
</dbReference>
<reference evidence="1" key="1">
    <citation type="journal article" date="2013" name="Nature">
        <title>Draft genome of the wheat A-genome progenitor Triticum urartu.</title>
        <authorList>
            <person name="Ling H.Q."/>
            <person name="Zhao S."/>
            <person name="Liu D."/>
            <person name="Wang J."/>
            <person name="Sun H."/>
            <person name="Zhang C."/>
            <person name="Fan H."/>
            <person name="Li D."/>
            <person name="Dong L."/>
            <person name="Tao Y."/>
            <person name="Gao C."/>
            <person name="Wu H."/>
            <person name="Li Y."/>
            <person name="Cui Y."/>
            <person name="Guo X."/>
            <person name="Zheng S."/>
            <person name="Wang B."/>
            <person name="Yu K."/>
            <person name="Liang Q."/>
            <person name="Yang W."/>
            <person name="Lou X."/>
            <person name="Chen J."/>
            <person name="Feng M."/>
            <person name="Jian J."/>
            <person name="Zhang X."/>
            <person name="Luo G."/>
            <person name="Jiang Y."/>
            <person name="Liu J."/>
            <person name="Wang Z."/>
            <person name="Sha Y."/>
            <person name="Zhang B."/>
            <person name="Wu H."/>
            <person name="Tang D."/>
            <person name="Shen Q."/>
            <person name="Xue P."/>
            <person name="Zou S."/>
            <person name="Wang X."/>
            <person name="Liu X."/>
            <person name="Wang F."/>
            <person name="Yang Y."/>
            <person name="An X."/>
            <person name="Dong Z."/>
            <person name="Zhang K."/>
            <person name="Zhang X."/>
            <person name="Luo M.C."/>
            <person name="Dvorak J."/>
            <person name="Tong Y."/>
            <person name="Wang J."/>
            <person name="Yang H."/>
            <person name="Li Z."/>
            <person name="Wang D."/>
            <person name="Zhang A."/>
            <person name="Wang J."/>
        </authorList>
    </citation>
    <scope>NUCLEOTIDE SEQUENCE</scope>
</reference>
<protein>
    <submittedName>
        <fullName evidence="1">Uncharacterized protein</fullName>
    </submittedName>
</protein>
<dbReference type="STRING" id="4572.M7YLZ4"/>
<name>M7YLZ4_TRIUA</name>
<sequence>MAVIAYRRAGYDVGQRHGAKLLPYPAEAASADLFTDVRVRTLSHQVTTLGDRVWELERKITQLICEKGKLEKQLEETKAISSHKEEVERSFKAENHKLRSEVSIAEEKCGKSEAEVERLRKEVGTLAEAKEAAAKEFNDERANIRLESENLKRRLEEIQAIKDLAECENDKLRSEALIAKEKQNMSEAEIERLKIELGGLAEAKEAAAKAFDVKNAEITEELEELKRKLKEIQTNKDLVDGENDKLRSEVFTAEEKCRQSEAEVKCLKQVVGALVEAKEAAAKAFEAEKVEIMKEMDNLKRTIEEIQANKDSVESQNHELQSKILIAEQENGVFEAEVKSLKMELGAVEEAKEVLAKEFDAEKAEILKELEDLKGNLEEFKVNKDLLEGKNDKLRLEVFAAEKKQSMSEAEAKSLKMELVALVEAKEAATKAFDAEKAKITKDLEVLKRKVEEIQTKKDLVEGEKDKLRLEILIEEQKHAMSELEVKRLKMDLAALAEAKEAAVKSFDAEKAKFMKEVESLKRKIEEIHASKEAAEEAGRNKDVEADRLKDDLLKIGVSVSQLQASCIELDAKHSRLNDEMNSVQKALVSEKVEGNKLKLKIEELENYIAEKDGENGKLKAALEEKKSEIDALSKDNEQLHLTVAEAHEKNKCSILSFLSPCGSK</sequence>
<dbReference type="EMBL" id="KD251087">
    <property type="protein sequence ID" value="EMS48352.1"/>
    <property type="molecule type" value="Genomic_DNA"/>
</dbReference>
<accession>M7YLZ4</accession>
<evidence type="ECO:0000313" key="1">
    <source>
        <dbReference type="EMBL" id="EMS48352.1"/>
    </source>
</evidence>
<dbReference type="OMA" id="QCLEREM"/>
<proteinExistence type="predicted"/>
<organism evidence="1">
    <name type="scientific">Triticum urartu</name>
    <name type="common">Red wild einkorn</name>
    <name type="synonym">Crithodium urartu</name>
    <dbReference type="NCBI Taxonomy" id="4572"/>
    <lineage>
        <taxon>Eukaryota</taxon>
        <taxon>Viridiplantae</taxon>
        <taxon>Streptophyta</taxon>
        <taxon>Embryophyta</taxon>
        <taxon>Tracheophyta</taxon>
        <taxon>Spermatophyta</taxon>
        <taxon>Magnoliopsida</taxon>
        <taxon>Liliopsida</taxon>
        <taxon>Poales</taxon>
        <taxon>Poaceae</taxon>
        <taxon>BOP clade</taxon>
        <taxon>Pooideae</taxon>
        <taxon>Triticodae</taxon>
        <taxon>Triticeae</taxon>
        <taxon>Triticinae</taxon>
        <taxon>Triticum</taxon>
    </lineage>
</organism>